<dbReference type="Gene3D" id="3.40.190.80">
    <property type="match status" value="1"/>
</dbReference>
<sequence>MIENQESIRTLLCELQQAILKAILAERARSTVEALAAVSQETAADTIYAIDRVAETTIHSWFCAHWPSDQPVEIVMEGLEDDAVLTYPLGTPVGETRLKCIIDPIDGTRGIMYDKRAAWILAGVAAQRGADTSLADIEVAVMTEIPTTRQWRADQVSAIRGCGVRAVAIDVRDGFSSQALRLQPSRAHEVRHAFGTVSRFFSAGLALLSRVEEALWDRLYGQPDSPSPLVFNDQYISSGGQFYEILAGHDRFVADLRPEAFAKLGILSNLACHPYDVATALILQEAGCVVEKPDGQPLDCPLDTTTPVSWAAYANPELADAMRPALQAVIAEYL</sequence>
<reference evidence="1 2" key="1">
    <citation type="submission" date="2023-11" db="EMBL/GenBank/DDBJ databases">
        <title>Coraliomargarita sp. nov., isolated from marine algae.</title>
        <authorList>
            <person name="Lee J.K."/>
            <person name="Baek J.H."/>
            <person name="Kim J.M."/>
            <person name="Choi D.G."/>
            <person name="Jeon C.O."/>
        </authorList>
    </citation>
    <scope>NUCLEOTIDE SEQUENCE [LARGE SCALE GENOMIC DNA]</scope>
    <source>
        <strain evidence="1 2">J2-16</strain>
    </source>
</reference>
<evidence type="ECO:0000313" key="2">
    <source>
        <dbReference type="Proteomes" id="UP001324993"/>
    </source>
</evidence>
<accession>A0ABZ0RXB3</accession>
<dbReference type="Proteomes" id="UP001324993">
    <property type="component" value="Chromosome"/>
</dbReference>
<evidence type="ECO:0000313" key="1">
    <source>
        <dbReference type="EMBL" id="WPJ97654.1"/>
    </source>
</evidence>
<dbReference type="SUPFAM" id="SSF56655">
    <property type="entry name" value="Carbohydrate phosphatase"/>
    <property type="match status" value="1"/>
</dbReference>
<dbReference type="Gene3D" id="3.30.540.10">
    <property type="entry name" value="Fructose-1,6-Bisphosphatase, subunit A, domain 1"/>
    <property type="match status" value="1"/>
</dbReference>
<dbReference type="RefSeq" id="WP_319834491.1">
    <property type="nucleotide sequence ID" value="NZ_CP138858.1"/>
</dbReference>
<organism evidence="1 2">
    <name type="scientific">Coraliomargarita algicola</name>
    <dbReference type="NCBI Taxonomy" id="3092156"/>
    <lineage>
        <taxon>Bacteria</taxon>
        <taxon>Pseudomonadati</taxon>
        <taxon>Verrucomicrobiota</taxon>
        <taxon>Opitutia</taxon>
        <taxon>Puniceicoccales</taxon>
        <taxon>Coraliomargaritaceae</taxon>
        <taxon>Coraliomargarita</taxon>
    </lineage>
</organism>
<proteinExistence type="predicted"/>
<name>A0ABZ0RXB3_9BACT</name>
<evidence type="ECO:0008006" key="3">
    <source>
        <dbReference type="Google" id="ProtNLM"/>
    </source>
</evidence>
<protein>
    <recommendedName>
        <fullName evidence="3">Inositol monophosphatase</fullName>
    </recommendedName>
</protein>
<gene>
    <name evidence="1" type="ORF">SH580_08020</name>
</gene>
<keyword evidence="2" id="KW-1185">Reference proteome</keyword>
<dbReference type="EMBL" id="CP138858">
    <property type="protein sequence ID" value="WPJ97654.1"/>
    <property type="molecule type" value="Genomic_DNA"/>
</dbReference>